<gene>
    <name evidence="2" type="ORF">CM83_52401</name>
    <name evidence="4" type="ORF">CM83_52408</name>
    <name evidence="3" type="ORF">CM83_52409</name>
    <name evidence="5" type="ORF">CM83_52410</name>
</gene>
<proteinExistence type="predicted"/>
<accession>A0A0A9WTE3</accession>
<feature type="region of interest" description="Disordered" evidence="1">
    <location>
        <begin position="1"/>
        <end position="70"/>
    </location>
</feature>
<organism evidence="5">
    <name type="scientific">Lygus hesperus</name>
    <name type="common">Western plant bug</name>
    <dbReference type="NCBI Taxonomy" id="30085"/>
    <lineage>
        <taxon>Eukaryota</taxon>
        <taxon>Metazoa</taxon>
        <taxon>Ecdysozoa</taxon>
        <taxon>Arthropoda</taxon>
        <taxon>Hexapoda</taxon>
        <taxon>Insecta</taxon>
        <taxon>Pterygota</taxon>
        <taxon>Neoptera</taxon>
        <taxon>Paraneoptera</taxon>
        <taxon>Hemiptera</taxon>
        <taxon>Heteroptera</taxon>
        <taxon>Panheteroptera</taxon>
        <taxon>Cimicomorpha</taxon>
        <taxon>Miridae</taxon>
        <taxon>Mirini</taxon>
        <taxon>Lygus</taxon>
    </lineage>
</organism>
<name>A0A0A9WTE3_LYGHE</name>
<reference evidence="5" key="1">
    <citation type="journal article" date="2014" name="PLoS ONE">
        <title>Transcriptome-Based Identification of ABC Transporters in the Western Tarnished Plant Bug Lygus hesperus.</title>
        <authorList>
            <person name="Hull J.J."/>
            <person name="Chaney K."/>
            <person name="Geib S.M."/>
            <person name="Fabrick J.A."/>
            <person name="Brent C.S."/>
            <person name="Walsh D."/>
            <person name="Lavine L.C."/>
        </authorList>
    </citation>
    <scope>NUCLEOTIDE SEQUENCE</scope>
</reference>
<evidence type="ECO:0000313" key="3">
    <source>
        <dbReference type="EMBL" id="JAG09769.1"/>
    </source>
</evidence>
<protein>
    <submittedName>
        <fullName evidence="5">Uncharacterized protein</fullName>
    </submittedName>
</protein>
<dbReference type="AlphaFoldDB" id="A0A0A9WTE3"/>
<dbReference type="EMBL" id="GBHO01033831">
    <property type="protein sequence ID" value="JAG09773.1"/>
    <property type="molecule type" value="Transcribed_RNA"/>
</dbReference>
<evidence type="ECO:0000256" key="1">
    <source>
        <dbReference type="SAM" id="MobiDB-lite"/>
    </source>
</evidence>
<reference evidence="5" key="2">
    <citation type="submission" date="2014-07" db="EMBL/GenBank/DDBJ databases">
        <authorList>
            <person name="Hull J."/>
        </authorList>
    </citation>
    <scope>NUCLEOTIDE SEQUENCE</scope>
</reference>
<evidence type="ECO:0000313" key="5">
    <source>
        <dbReference type="EMBL" id="JAG09773.1"/>
    </source>
</evidence>
<sequence>MVSTRQQQKNCEGSSNPPPTPPPPPPQPAGPSLTSCNIPLPPPLPTYVLPAPHKAATTRRKPKPRQLPPRPIMLEFDSSSDASQFIRLFERIAQTEDWRTNSLRDHVAGHLRGAPLVWYTR</sequence>
<feature type="compositionally biased region" description="Pro residues" evidence="1">
    <location>
        <begin position="16"/>
        <end position="29"/>
    </location>
</feature>
<dbReference type="EMBL" id="GBHO01033835">
    <property type="protein sequence ID" value="JAG09769.1"/>
    <property type="molecule type" value="Transcribed_RNA"/>
</dbReference>
<evidence type="ECO:0000313" key="4">
    <source>
        <dbReference type="EMBL" id="JAG09770.1"/>
    </source>
</evidence>
<feature type="compositionally biased region" description="Polar residues" evidence="1">
    <location>
        <begin position="1"/>
        <end position="15"/>
    </location>
</feature>
<dbReference type="EMBL" id="GBHO01033834">
    <property type="protein sequence ID" value="JAG09770.1"/>
    <property type="molecule type" value="Transcribed_RNA"/>
</dbReference>
<dbReference type="EMBL" id="GBHO01033837">
    <property type="protein sequence ID" value="JAG09767.1"/>
    <property type="molecule type" value="Transcribed_RNA"/>
</dbReference>
<evidence type="ECO:0000313" key="2">
    <source>
        <dbReference type="EMBL" id="JAG09767.1"/>
    </source>
</evidence>